<keyword evidence="2" id="KW-1185">Reference proteome</keyword>
<proteinExistence type="predicted"/>
<reference evidence="1" key="1">
    <citation type="journal article" date="2019" name="bioRxiv">
        <title>The Genome of the Zebra Mussel, Dreissena polymorpha: A Resource for Invasive Species Research.</title>
        <authorList>
            <person name="McCartney M.A."/>
            <person name="Auch B."/>
            <person name="Kono T."/>
            <person name="Mallez S."/>
            <person name="Zhang Y."/>
            <person name="Obille A."/>
            <person name="Becker A."/>
            <person name="Abrahante J.E."/>
            <person name="Garbe J."/>
            <person name="Badalamenti J.P."/>
            <person name="Herman A."/>
            <person name="Mangelson H."/>
            <person name="Liachko I."/>
            <person name="Sullivan S."/>
            <person name="Sone E.D."/>
            <person name="Koren S."/>
            <person name="Silverstein K.A.T."/>
            <person name="Beckman K.B."/>
            <person name="Gohl D.M."/>
        </authorList>
    </citation>
    <scope>NUCLEOTIDE SEQUENCE</scope>
    <source>
        <strain evidence="1">Duluth1</strain>
        <tissue evidence="1">Whole animal</tissue>
    </source>
</reference>
<protein>
    <submittedName>
        <fullName evidence="1">Uncharacterized protein</fullName>
    </submittedName>
</protein>
<name>A0A9D4KJZ1_DREPO</name>
<evidence type="ECO:0000313" key="2">
    <source>
        <dbReference type="Proteomes" id="UP000828390"/>
    </source>
</evidence>
<dbReference type="AlphaFoldDB" id="A0A9D4KJZ1"/>
<accession>A0A9D4KJZ1</accession>
<reference evidence="1" key="2">
    <citation type="submission" date="2020-11" db="EMBL/GenBank/DDBJ databases">
        <authorList>
            <person name="McCartney M.A."/>
            <person name="Auch B."/>
            <person name="Kono T."/>
            <person name="Mallez S."/>
            <person name="Becker A."/>
            <person name="Gohl D.M."/>
            <person name="Silverstein K.A.T."/>
            <person name="Koren S."/>
            <person name="Bechman K.B."/>
            <person name="Herman A."/>
            <person name="Abrahante J.E."/>
            <person name="Garbe J."/>
        </authorList>
    </citation>
    <scope>NUCLEOTIDE SEQUENCE</scope>
    <source>
        <strain evidence="1">Duluth1</strain>
        <tissue evidence="1">Whole animal</tissue>
    </source>
</reference>
<dbReference type="EMBL" id="JAIWYP010000004">
    <property type="protein sequence ID" value="KAH3840909.1"/>
    <property type="molecule type" value="Genomic_DNA"/>
</dbReference>
<organism evidence="1 2">
    <name type="scientific">Dreissena polymorpha</name>
    <name type="common">Zebra mussel</name>
    <name type="synonym">Mytilus polymorpha</name>
    <dbReference type="NCBI Taxonomy" id="45954"/>
    <lineage>
        <taxon>Eukaryota</taxon>
        <taxon>Metazoa</taxon>
        <taxon>Spiralia</taxon>
        <taxon>Lophotrochozoa</taxon>
        <taxon>Mollusca</taxon>
        <taxon>Bivalvia</taxon>
        <taxon>Autobranchia</taxon>
        <taxon>Heteroconchia</taxon>
        <taxon>Euheterodonta</taxon>
        <taxon>Imparidentia</taxon>
        <taxon>Neoheterodontei</taxon>
        <taxon>Myida</taxon>
        <taxon>Dreissenoidea</taxon>
        <taxon>Dreissenidae</taxon>
        <taxon>Dreissena</taxon>
    </lineage>
</organism>
<sequence>MKYLHLVVLLLTQPATYRPLVLQMVQLKRAQSLMLRLNITVWLLLIRSIYYFYPPLPCRLQALQSPSRNSWPAKRPQQD</sequence>
<evidence type="ECO:0000313" key="1">
    <source>
        <dbReference type="EMBL" id="KAH3840909.1"/>
    </source>
</evidence>
<dbReference type="Proteomes" id="UP000828390">
    <property type="component" value="Unassembled WGS sequence"/>
</dbReference>
<gene>
    <name evidence="1" type="ORF">DPMN_114367</name>
</gene>
<comment type="caution">
    <text evidence="1">The sequence shown here is derived from an EMBL/GenBank/DDBJ whole genome shotgun (WGS) entry which is preliminary data.</text>
</comment>